<proteinExistence type="predicted"/>
<gene>
    <name evidence="2" type="ORF">SAMN06265784_103575</name>
</gene>
<dbReference type="Pfam" id="PF11005">
    <property type="entry name" value="DUF2844"/>
    <property type="match status" value="1"/>
</dbReference>
<feature type="signal peptide" evidence="1">
    <location>
        <begin position="1"/>
        <end position="35"/>
    </location>
</feature>
<dbReference type="InterPro" id="IPR021267">
    <property type="entry name" value="DUF2844"/>
</dbReference>
<evidence type="ECO:0000256" key="1">
    <source>
        <dbReference type="SAM" id="SignalP"/>
    </source>
</evidence>
<organism evidence="2 3">
    <name type="scientific">Paraburkholderia susongensis</name>
    <dbReference type="NCBI Taxonomy" id="1515439"/>
    <lineage>
        <taxon>Bacteria</taxon>
        <taxon>Pseudomonadati</taxon>
        <taxon>Pseudomonadota</taxon>
        <taxon>Betaproteobacteria</taxon>
        <taxon>Burkholderiales</taxon>
        <taxon>Burkholderiaceae</taxon>
        <taxon>Paraburkholderia</taxon>
    </lineage>
</organism>
<dbReference type="EMBL" id="FXAT01000003">
    <property type="protein sequence ID" value="SMG38465.1"/>
    <property type="molecule type" value="Genomic_DNA"/>
</dbReference>
<dbReference type="RefSeq" id="WP_085483117.1">
    <property type="nucleotide sequence ID" value="NZ_FXAT01000003.1"/>
</dbReference>
<evidence type="ECO:0008006" key="4">
    <source>
        <dbReference type="Google" id="ProtNLM"/>
    </source>
</evidence>
<keyword evidence="1" id="KW-0732">Signal</keyword>
<accession>A0A1X7KC38</accession>
<evidence type="ECO:0000313" key="2">
    <source>
        <dbReference type="EMBL" id="SMG38465.1"/>
    </source>
</evidence>
<dbReference type="STRING" id="1515439.SAMN06265784_103575"/>
<dbReference type="Proteomes" id="UP000193228">
    <property type="component" value="Unassembled WGS sequence"/>
</dbReference>
<reference evidence="3" key="1">
    <citation type="submission" date="2017-04" db="EMBL/GenBank/DDBJ databases">
        <authorList>
            <person name="Varghese N."/>
            <person name="Submissions S."/>
        </authorList>
    </citation>
    <scope>NUCLEOTIDE SEQUENCE [LARGE SCALE GENOMIC DNA]</scope>
    <source>
        <strain evidence="3">LMG 29540</strain>
    </source>
</reference>
<protein>
    <recommendedName>
        <fullName evidence="4">DUF2844 domain-containing protein</fullName>
    </recommendedName>
</protein>
<dbReference type="AlphaFoldDB" id="A0A1X7KC38"/>
<feature type="chain" id="PRO_5012236938" description="DUF2844 domain-containing protein" evidence="1">
    <location>
        <begin position="36"/>
        <end position="189"/>
    </location>
</feature>
<sequence length="189" mass="18965">MWSSVCRAGKATALVVPCVLSCSLLILTAPQSAHAALGAAPMTPPADATVSSRVVQPVSSAAQSVMRSASSAASSASSTSSASPSYTVRETTLGNGTVVREYLAANGSVFGIAWHGPQMPDLNDLLGSYFSQYVAGVKAVRATRGNARGPVSVDQSGLVVRSGGHMGAFSGVAWLPSALPAGVSGSDIQ</sequence>
<name>A0A1X7KC38_9BURK</name>
<keyword evidence="3" id="KW-1185">Reference proteome</keyword>
<dbReference type="OrthoDB" id="7561239at2"/>
<evidence type="ECO:0000313" key="3">
    <source>
        <dbReference type="Proteomes" id="UP000193228"/>
    </source>
</evidence>